<feature type="region of interest" description="Disordered" evidence="1">
    <location>
        <begin position="694"/>
        <end position="725"/>
    </location>
</feature>
<evidence type="ECO:0000256" key="1">
    <source>
        <dbReference type="SAM" id="MobiDB-lite"/>
    </source>
</evidence>
<feature type="compositionally biased region" description="Pro residues" evidence="1">
    <location>
        <begin position="1"/>
        <end position="13"/>
    </location>
</feature>
<feature type="compositionally biased region" description="Pro residues" evidence="1">
    <location>
        <begin position="82"/>
        <end position="93"/>
    </location>
</feature>
<reference evidence="2 3" key="1">
    <citation type="journal article" date="2021" name="MBio">
        <title>A New Model Trypanosomatid, Novymonas esmeraldas: Genomic Perception of Its 'Candidatus Pandoraea novymonadis' Endosymbiont.</title>
        <authorList>
            <person name="Zakharova A."/>
            <person name="Saura A."/>
            <person name="Butenko A."/>
            <person name="Podesvova L."/>
            <person name="Warmusova S."/>
            <person name="Kostygov A.Y."/>
            <person name="Nenarokova A."/>
            <person name="Lukes J."/>
            <person name="Opperdoes F.R."/>
            <person name="Yurchenko V."/>
        </authorList>
    </citation>
    <scope>NUCLEOTIDE SEQUENCE [LARGE SCALE GENOMIC DNA]</scope>
    <source>
        <strain evidence="2 3">E262AT.01</strain>
    </source>
</reference>
<dbReference type="AlphaFoldDB" id="A0AAW0EUC0"/>
<proteinExistence type="predicted"/>
<accession>A0AAW0EUC0</accession>
<evidence type="ECO:0000313" key="2">
    <source>
        <dbReference type="EMBL" id="KAK7197191.1"/>
    </source>
</evidence>
<dbReference type="EMBL" id="JAECZO010000098">
    <property type="protein sequence ID" value="KAK7197191.1"/>
    <property type="molecule type" value="Genomic_DNA"/>
</dbReference>
<evidence type="ECO:0000313" key="3">
    <source>
        <dbReference type="Proteomes" id="UP001430356"/>
    </source>
</evidence>
<sequence>MFYSGGPPPPPSPAAGAALPHFSSAASQRKSGRRDEADVATTTVQVPVMPETVWRGWGASLPPRGYTASQRHLVIDGDQPADEPPPSPSPPPLASAHEWKRRRTEHVSFVSLLKEVFMYLDAAATQQQEQQQQQSGRGGEAWQDEEDVAHRPLQIGALPAHALATVDGNGRHPSSSAPLTSVDAAVGDTMRVLRQCWEYCGAPHDAFEPVRLLSPVTMHLLLTYGHHTITPDGHYVMLRGGAEQLPWVGCLYGILLAFRSRHRHPTAHAGTQADAAAAMGGISRLLLLNCHSFGWLDHVGSDEYERSHRRLYQAREALVGLLEDPRYSALGRPARCPLCASAAAGGDASTVVLLGDTIVMDGGAPSLGLASPRTTFTAHYQYGRGIACCVPERGSGSRGGALPPHAGRGAAPHTPAVDLCAAHREPHTPHTPSGSYDGCHVECTAPPRVLSGGGGGAAAVLDRLPVVCCGVCRSAGVLGQALLLGPTGPLVIHLQIDEREWAGVGARAAPSLAGHGWLAAPVTDTPAVCPPPPSSSAACLGPSDSAAAAVAASLYAILLGEGPAAVPPQHCRDHQHHHHHLMTASAAPPCGSPPLAGGVPLAELAEWLVRLLRTPPPALVVEWHATAASAPTDALGHIHGGCADHAGLTCEDGRPSPPSRSWVATATHAVTPTAATGSPHWVSACPVASGTPTSAAAAMGDCRGTARHPHDRRDGAPPTSDSSACVPPAAAAAVAPPVSLGMSTQPRHSFTLQLLETYADVVQSRAAAAAAAVPPSAGNRGGASAAHVLRGRLLAVQEALRPCAATYLFDGVERPLVLAKDVEVAAEAERYLGVHSVATSLQFRCCPPHSLGRRD</sequence>
<protein>
    <submittedName>
        <fullName evidence="2">Uncharacterized protein</fullName>
    </submittedName>
</protein>
<feature type="region of interest" description="Disordered" evidence="1">
    <location>
        <begin position="76"/>
        <end position="99"/>
    </location>
</feature>
<gene>
    <name evidence="2" type="ORF">NESM_000664500</name>
</gene>
<dbReference type="Proteomes" id="UP001430356">
    <property type="component" value="Unassembled WGS sequence"/>
</dbReference>
<organism evidence="2 3">
    <name type="scientific">Novymonas esmeraldas</name>
    <dbReference type="NCBI Taxonomy" id="1808958"/>
    <lineage>
        <taxon>Eukaryota</taxon>
        <taxon>Discoba</taxon>
        <taxon>Euglenozoa</taxon>
        <taxon>Kinetoplastea</taxon>
        <taxon>Metakinetoplastina</taxon>
        <taxon>Trypanosomatida</taxon>
        <taxon>Trypanosomatidae</taxon>
        <taxon>Novymonas</taxon>
    </lineage>
</organism>
<name>A0AAW0EUC0_9TRYP</name>
<comment type="caution">
    <text evidence="2">The sequence shown here is derived from an EMBL/GenBank/DDBJ whole genome shotgun (WGS) entry which is preliminary data.</text>
</comment>
<keyword evidence="3" id="KW-1185">Reference proteome</keyword>
<feature type="region of interest" description="Disordered" evidence="1">
    <location>
        <begin position="1"/>
        <end position="44"/>
    </location>
</feature>